<feature type="transmembrane region" description="Helical" evidence="1">
    <location>
        <begin position="69"/>
        <end position="87"/>
    </location>
</feature>
<feature type="transmembrane region" description="Helical" evidence="1">
    <location>
        <begin position="362"/>
        <end position="390"/>
    </location>
</feature>
<evidence type="ECO:0000313" key="3">
    <source>
        <dbReference type="Proteomes" id="UP000696931"/>
    </source>
</evidence>
<comment type="caution">
    <text evidence="2">The sequence shown here is derived from an EMBL/GenBank/DDBJ whole genome shotgun (WGS) entry which is preliminary data.</text>
</comment>
<dbReference type="AlphaFoldDB" id="A0A933SDV6"/>
<protein>
    <submittedName>
        <fullName evidence="2">Uncharacterized protein</fullName>
    </submittedName>
</protein>
<evidence type="ECO:0000313" key="2">
    <source>
        <dbReference type="EMBL" id="MBI5170317.1"/>
    </source>
</evidence>
<name>A0A933SDV6_UNCEI</name>
<dbReference type="Proteomes" id="UP000696931">
    <property type="component" value="Unassembled WGS sequence"/>
</dbReference>
<dbReference type="EMBL" id="JACRIW010000090">
    <property type="protein sequence ID" value="MBI5170317.1"/>
    <property type="molecule type" value="Genomic_DNA"/>
</dbReference>
<evidence type="ECO:0000256" key="1">
    <source>
        <dbReference type="SAM" id="Phobius"/>
    </source>
</evidence>
<feature type="transmembrane region" description="Helical" evidence="1">
    <location>
        <begin position="256"/>
        <end position="276"/>
    </location>
</feature>
<feature type="transmembrane region" description="Helical" evidence="1">
    <location>
        <begin position="121"/>
        <end position="138"/>
    </location>
</feature>
<reference evidence="2" key="1">
    <citation type="submission" date="2020-07" db="EMBL/GenBank/DDBJ databases">
        <title>Huge and variable diversity of episymbiotic CPR bacteria and DPANN archaea in groundwater ecosystems.</title>
        <authorList>
            <person name="He C.Y."/>
            <person name="Keren R."/>
            <person name="Whittaker M."/>
            <person name="Farag I.F."/>
            <person name="Doudna J."/>
            <person name="Cate J.H.D."/>
            <person name="Banfield J.F."/>
        </authorList>
    </citation>
    <scope>NUCLEOTIDE SEQUENCE</scope>
    <source>
        <strain evidence="2">NC_groundwater_1813_Pr3_B-0.1um_71_17</strain>
    </source>
</reference>
<proteinExistence type="predicted"/>
<feature type="transmembrane region" description="Helical" evidence="1">
    <location>
        <begin position="297"/>
        <end position="322"/>
    </location>
</feature>
<feature type="transmembrane region" description="Helical" evidence="1">
    <location>
        <begin position="232"/>
        <end position="250"/>
    </location>
</feature>
<keyword evidence="1" id="KW-0472">Membrane</keyword>
<keyword evidence="1" id="KW-1133">Transmembrane helix</keyword>
<organism evidence="2 3">
    <name type="scientific">Eiseniibacteriota bacterium</name>
    <dbReference type="NCBI Taxonomy" id="2212470"/>
    <lineage>
        <taxon>Bacteria</taxon>
        <taxon>Candidatus Eiseniibacteriota</taxon>
    </lineage>
</organism>
<feature type="transmembrane region" description="Helical" evidence="1">
    <location>
        <begin position="32"/>
        <end position="49"/>
    </location>
</feature>
<feature type="transmembrane region" description="Helical" evidence="1">
    <location>
        <begin position="328"/>
        <end position="350"/>
    </location>
</feature>
<sequence>MHTTYPDQSAAFSALERRLAERRWRALDGRSRAVFAALTALLSGFFFWQARVPLDGWVRSHGTLGGAQWLAVAMAAWALVAGALAAWRQDALATRVPGSEWLALPVDPARVMRHLLGESRLPAFAVIPPALATLVAGAGLVPAWWLALLAAFFALAWIECTRLAAAAARAIAARRSRHAALPAPVRLLASARQAATAKKRRAPRWRAEGGWRALQRLDLTLTRTPGPAQPRMASALALVGVSLAMWFAAAEPLQRRALAFAAFLPAATALGAWAITRTCGDPAAAMRPLPLSLADTWRARFVTLAAVLGAALVANALLAAGLPLGARFGIVLTWSACGLAVAALGLQYGLTLHPRALAAENLYFGWLGVTLMASWMIPLLGWIVLAAGLVHSGVRLRRWWTSETA</sequence>
<gene>
    <name evidence="2" type="ORF">HZA61_12585</name>
</gene>
<accession>A0A933SDV6</accession>
<keyword evidence="1" id="KW-0812">Transmembrane</keyword>